<dbReference type="GO" id="GO:0045493">
    <property type="term" value="P:xylan catabolic process"/>
    <property type="evidence" value="ECO:0007669"/>
    <property type="project" value="UniProtKB-KW"/>
</dbReference>
<evidence type="ECO:0000256" key="1">
    <source>
        <dbReference type="ARBA" id="ARBA00022487"/>
    </source>
</evidence>
<organism evidence="8 9">
    <name type="scientific">Lentinula guzmanii</name>
    <dbReference type="NCBI Taxonomy" id="2804957"/>
    <lineage>
        <taxon>Eukaryota</taxon>
        <taxon>Fungi</taxon>
        <taxon>Dikarya</taxon>
        <taxon>Basidiomycota</taxon>
        <taxon>Agaricomycotina</taxon>
        <taxon>Agaricomycetes</taxon>
        <taxon>Agaricomycetidae</taxon>
        <taxon>Agaricales</taxon>
        <taxon>Marasmiineae</taxon>
        <taxon>Omphalotaceae</taxon>
        <taxon>Lentinula</taxon>
    </lineage>
</organism>
<reference evidence="8" key="2">
    <citation type="journal article" date="2023" name="Proc. Natl. Acad. Sci. U.S.A.">
        <title>A global phylogenomic analysis of the shiitake genus Lentinula.</title>
        <authorList>
            <person name="Sierra-Patev S."/>
            <person name="Min B."/>
            <person name="Naranjo-Ortiz M."/>
            <person name="Looney B."/>
            <person name="Konkel Z."/>
            <person name="Slot J.C."/>
            <person name="Sakamoto Y."/>
            <person name="Steenwyk J.L."/>
            <person name="Rokas A."/>
            <person name="Carro J."/>
            <person name="Camarero S."/>
            <person name="Ferreira P."/>
            <person name="Molpeceres G."/>
            <person name="Ruiz-Duenas F.J."/>
            <person name="Serrano A."/>
            <person name="Henrissat B."/>
            <person name="Drula E."/>
            <person name="Hughes K.W."/>
            <person name="Mata J.L."/>
            <person name="Ishikawa N.K."/>
            <person name="Vargas-Isla R."/>
            <person name="Ushijima S."/>
            <person name="Smith C.A."/>
            <person name="Donoghue J."/>
            <person name="Ahrendt S."/>
            <person name="Andreopoulos W."/>
            <person name="He G."/>
            <person name="LaButti K."/>
            <person name="Lipzen A."/>
            <person name="Ng V."/>
            <person name="Riley R."/>
            <person name="Sandor L."/>
            <person name="Barry K."/>
            <person name="Martinez A.T."/>
            <person name="Xiao Y."/>
            <person name="Gibbons J.G."/>
            <person name="Terashima K."/>
            <person name="Grigoriev I.V."/>
            <person name="Hibbett D."/>
        </authorList>
    </citation>
    <scope>NUCLEOTIDE SEQUENCE</scope>
    <source>
        <strain evidence="8">ET3784</strain>
    </source>
</reference>
<name>A0AA38J7X6_9AGAR</name>
<comment type="caution">
    <text evidence="8">The sequence shown here is derived from an EMBL/GenBank/DDBJ whole genome shotgun (WGS) entry which is preliminary data.</text>
</comment>
<dbReference type="Pfam" id="PF07519">
    <property type="entry name" value="Tannase"/>
    <property type="match status" value="1"/>
</dbReference>
<gene>
    <name evidence="8" type="ORF">DFJ43DRAFT_1107622</name>
</gene>
<dbReference type="InterPro" id="IPR011118">
    <property type="entry name" value="Tannase/feruloyl_esterase"/>
</dbReference>
<dbReference type="EC" id="3.1.1.-" evidence="7"/>
<keyword evidence="3 7" id="KW-0732">Signal</keyword>
<evidence type="ECO:0000256" key="3">
    <source>
        <dbReference type="ARBA" id="ARBA00022729"/>
    </source>
</evidence>
<accession>A0AA38J7X6</accession>
<keyword evidence="5" id="KW-1015">Disulfide bond</keyword>
<proteinExistence type="inferred from homology"/>
<feature type="chain" id="PRO_5041480650" description="Carboxylic ester hydrolase" evidence="7">
    <location>
        <begin position="20"/>
        <end position="214"/>
    </location>
</feature>
<evidence type="ECO:0000256" key="5">
    <source>
        <dbReference type="ARBA" id="ARBA00023157"/>
    </source>
</evidence>
<keyword evidence="2" id="KW-0624">Polysaccharide degradation</keyword>
<dbReference type="GO" id="GO:0030600">
    <property type="term" value="F:feruloyl esterase activity"/>
    <property type="evidence" value="ECO:0007669"/>
    <property type="project" value="UniProtKB-EC"/>
</dbReference>
<evidence type="ECO:0000256" key="6">
    <source>
        <dbReference type="ARBA" id="ARBA00034075"/>
    </source>
</evidence>
<evidence type="ECO:0000313" key="9">
    <source>
        <dbReference type="Proteomes" id="UP001176059"/>
    </source>
</evidence>
<dbReference type="AlphaFoldDB" id="A0AA38J7X6"/>
<keyword evidence="4 7" id="KW-0378">Hydrolase</keyword>
<keyword evidence="9" id="KW-1185">Reference proteome</keyword>
<dbReference type="PANTHER" id="PTHR33938:SF15">
    <property type="entry name" value="FERULOYL ESTERASE B-RELATED"/>
    <property type="match status" value="1"/>
</dbReference>
<sequence length="214" mass="24398">MFQTGCLLLLILASLFVQQSPKSFMVNHIQKHTTLFVPLVVDKASTLSRTSRKISNLNEFPFLNYVIGSDWAYSQAVNPFNIDTWKGDLSQFKSRIGKHITWHSDRLISPANSERYYDHVSHTMNIPPSELDDQHRLFRISGLGHCRGGDGAWAIGQTNVLSSMIRWVEEGKAPNTLFGRKYVNGSSRRHCRYPLRNQYHGSGNSSLPESWTCR</sequence>
<evidence type="ECO:0000256" key="4">
    <source>
        <dbReference type="ARBA" id="ARBA00022801"/>
    </source>
</evidence>
<dbReference type="Proteomes" id="UP001176059">
    <property type="component" value="Unassembled WGS sequence"/>
</dbReference>
<evidence type="ECO:0000256" key="2">
    <source>
        <dbReference type="ARBA" id="ARBA00022651"/>
    </source>
</evidence>
<dbReference type="PANTHER" id="PTHR33938">
    <property type="entry name" value="FERULOYL ESTERASE B-RELATED"/>
    <property type="match status" value="1"/>
</dbReference>
<protein>
    <recommendedName>
        <fullName evidence="7">Carboxylic ester hydrolase</fullName>
        <ecNumber evidence="7">3.1.1.-</ecNumber>
    </recommendedName>
</protein>
<comment type="similarity">
    <text evidence="7">Belongs to the tannase family.</text>
</comment>
<keyword evidence="1" id="KW-0719">Serine esterase</keyword>
<keyword evidence="2" id="KW-0858">Xylan degradation</keyword>
<feature type="signal peptide" evidence="7">
    <location>
        <begin position="1"/>
        <end position="19"/>
    </location>
</feature>
<comment type="catalytic activity">
    <reaction evidence="6">
        <text>feruloyl-polysaccharide + H2O = ferulate + polysaccharide.</text>
        <dbReference type="EC" id="3.1.1.73"/>
    </reaction>
</comment>
<dbReference type="EMBL" id="JANVFO010000118">
    <property type="protein sequence ID" value="KAJ3711465.1"/>
    <property type="molecule type" value="Genomic_DNA"/>
</dbReference>
<evidence type="ECO:0000313" key="8">
    <source>
        <dbReference type="EMBL" id="KAJ3711465.1"/>
    </source>
</evidence>
<keyword evidence="2" id="KW-0119">Carbohydrate metabolism</keyword>
<reference evidence="8" key="1">
    <citation type="submission" date="2022-08" db="EMBL/GenBank/DDBJ databases">
        <authorList>
            <consortium name="DOE Joint Genome Institute"/>
            <person name="Min B."/>
            <person name="Sierra-Patev S."/>
            <person name="Naranjo-Ortiz M."/>
            <person name="Looney B."/>
            <person name="Konkel Z."/>
            <person name="Slot J.C."/>
            <person name="Sakamoto Y."/>
            <person name="Steenwyk J.L."/>
            <person name="Rokas A."/>
            <person name="Carro J."/>
            <person name="Camarero S."/>
            <person name="Ferreira P."/>
            <person name="Molpeceres G."/>
            <person name="Ruiz-duenas F.J."/>
            <person name="Serrano A."/>
            <person name="Henrissat B."/>
            <person name="Drula E."/>
            <person name="Hughes K.W."/>
            <person name="Mata J.L."/>
            <person name="Ishikawa N.K."/>
            <person name="Vargas-Isla R."/>
            <person name="Ushijima S."/>
            <person name="Smith C.A."/>
            <person name="Ahrendt S."/>
            <person name="Andreopoulos W."/>
            <person name="He G."/>
            <person name="LaButti K."/>
            <person name="Lipzen A."/>
            <person name="Ng V."/>
            <person name="Riley R."/>
            <person name="Sandor L."/>
            <person name="Barry K."/>
            <person name="Martinez A.T."/>
            <person name="Xiao Y."/>
            <person name="Gibbons J.G."/>
            <person name="Terashima K."/>
            <person name="Hibbett D.S."/>
            <person name="Grigoriev I.V."/>
        </authorList>
    </citation>
    <scope>NUCLEOTIDE SEQUENCE</scope>
    <source>
        <strain evidence="8">ET3784</strain>
    </source>
</reference>
<evidence type="ECO:0000256" key="7">
    <source>
        <dbReference type="RuleBase" id="RU361238"/>
    </source>
</evidence>